<dbReference type="EMBL" id="CP001848">
    <property type="protein sequence ID" value="ADB15482.1"/>
    <property type="molecule type" value="Genomic_DNA"/>
</dbReference>
<dbReference type="OrthoDB" id="229752at2"/>
<dbReference type="AlphaFoldDB" id="D2R6A4"/>
<dbReference type="PANTHER" id="PTHR34512">
    <property type="entry name" value="CELL SURFACE PROTEIN"/>
    <property type="match status" value="1"/>
</dbReference>
<dbReference type="InterPro" id="IPR015943">
    <property type="entry name" value="WD40/YVTN_repeat-like_dom_sf"/>
</dbReference>
<keyword evidence="4" id="KW-1185">Reference proteome</keyword>
<dbReference type="InterPro" id="IPR011047">
    <property type="entry name" value="Quinoprotein_ADH-like_sf"/>
</dbReference>
<dbReference type="InterPro" id="IPR002372">
    <property type="entry name" value="PQQ_rpt_dom"/>
</dbReference>
<feature type="chain" id="PRO_5003036226" evidence="1">
    <location>
        <begin position="28"/>
        <end position="472"/>
    </location>
</feature>
<dbReference type="STRING" id="530564.Psta_0797"/>
<feature type="domain" description="Pyrrolo-quinoline quinone repeat" evidence="2">
    <location>
        <begin position="165"/>
        <end position="392"/>
    </location>
</feature>
<dbReference type="KEGG" id="psl:Psta_0797"/>
<dbReference type="SUPFAM" id="SSF50998">
    <property type="entry name" value="Quinoprotein alcohol dehydrogenase-like"/>
    <property type="match status" value="1"/>
</dbReference>
<name>D2R6A4_PIRSD</name>
<protein>
    <submittedName>
        <fullName evidence="3">FOG: WD40 repeat-like protein</fullName>
    </submittedName>
</protein>
<gene>
    <name evidence="3" type="ordered locus">Psta_0797</name>
</gene>
<reference evidence="3 4" key="1">
    <citation type="journal article" date="2009" name="Stand. Genomic Sci.">
        <title>Complete genome sequence of Pirellula staleyi type strain (ATCC 27377).</title>
        <authorList>
            <person name="Clum A."/>
            <person name="Tindall B.J."/>
            <person name="Sikorski J."/>
            <person name="Ivanova N."/>
            <person name="Mavrommatis K."/>
            <person name="Lucas S."/>
            <person name="Glavina del Rio T."/>
            <person name="Nolan M."/>
            <person name="Chen F."/>
            <person name="Tice H."/>
            <person name="Pitluck S."/>
            <person name="Cheng J.F."/>
            <person name="Chertkov O."/>
            <person name="Brettin T."/>
            <person name="Han C."/>
            <person name="Detter J.C."/>
            <person name="Kuske C."/>
            <person name="Bruce D."/>
            <person name="Goodwin L."/>
            <person name="Ovchinikova G."/>
            <person name="Pati A."/>
            <person name="Mikhailova N."/>
            <person name="Chen A."/>
            <person name="Palaniappan K."/>
            <person name="Land M."/>
            <person name="Hauser L."/>
            <person name="Chang Y.J."/>
            <person name="Jeffries C.D."/>
            <person name="Chain P."/>
            <person name="Rohde M."/>
            <person name="Goker M."/>
            <person name="Bristow J."/>
            <person name="Eisen J.A."/>
            <person name="Markowitz V."/>
            <person name="Hugenholtz P."/>
            <person name="Kyrpides N.C."/>
            <person name="Klenk H.P."/>
            <person name="Lapidus A."/>
        </authorList>
    </citation>
    <scope>NUCLEOTIDE SEQUENCE [LARGE SCALE GENOMIC DNA]</scope>
    <source>
        <strain evidence="4">ATCC 27377 / DSM 6068 / ICPB 4128</strain>
    </source>
</reference>
<sequence precursor="true">MKRTAVRLKERFLLLVLAGSTAIGCAAQPPAEFGEVEPTETTGETQLVTAGESEVVYVAAPAAAGSSSAVEEAKRGDWSRWRGPAGDGLSAETGLLKTWPDDGPPLLWQSKGFGGGYASVAVSNGRLFTMGKKEGQNCIIAASLKDGSVLWTTPIGGGGDPNCTPTVDGDMVYALGLDGDLACCQASTGKPIWRVNFGKDLGGKMMSGWGYSESPLIDGPNVICTPGGDKALLAALNKKTGKPVWTTPITGSLGDRGGDGAGYASIVISNAAGVKQYVTLVGRGVVGVNAKTGALLWHYGGVANGTANCSTPLVSGDYVFASSGYGTGSALLKIVRKGNRLEAEEQYFLDPDKMQNHHGGMILKDGFVYSGHGHNNGFPLCIKLETGEEVWRPGRGAGSDSAAVAYADGQLYFRYQDGTMALIEATPEKYILNGKFKIKTRNGESWPHPVIAGGKLYLRDQDEMLCYDLRQQ</sequence>
<dbReference type="Proteomes" id="UP000001887">
    <property type="component" value="Chromosome"/>
</dbReference>
<evidence type="ECO:0000313" key="4">
    <source>
        <dbReference type="Proteomes" id="UP000001887"/>
    </source>
</evidence>
<evidence type="ECO:0000313" key="3">
    <source>
        <dbReference type="EMBL" id="ADB15482.1"/>
    </source>
</evidence>
<dbReference type="PROSITE" id="PS51257">
    <property type="entry name" value="PROKAR_LIPOPROTEIN"/>
    <property type="match status" value="1"/>
</dbReference>
<evidence type="ECO:0000256" key="1">
    <source>
        <dbReference type="SAM" id="SignalP"/>
    </source>
</evidence>
<proteinExistence type="predicted"/>
<accession>D2R6A4</accession>
<keyword evidence="1" id="KW-0732">Signal</keyword>
<evidence type="ECO:0000259" key="2">
    <source>
        <dbReference type="Pfam" id="PF13360"/>
    </source>
</evidence>
<dbReference type="HOGENOM" id="CLU_027480_2_2_0"/>
<dbReference type="Gene3D" id="2.130.10.10">
    <property type="entry name" value="YVTN repeat-like/Quinoprotein amine dehydrogenase"/>
    <property type="match status" value="1"/>
</dbReference>
<dbReference type="eggNOG" id="COG1520">
    <property type="taxonomic scope" value="Bacteria"/>
</dbReference>
<feature type="signal peptide" evidence="1">
    <location>
        <begin position="1"/>
        <end position="27"/>
    </location>
</feature>
<dbReference type="PANTHER" id="PTHR34512:SF30">
    <property type="entry name" value="OUTER MEMBRANE PROTEIN ASSEMBLY FACTOR BAMB"/>
    <property type="match status" value="1"/>
</dbReference>
<organism evidence="3 4">
    <name type="scientific">Pirellula staleyi (strain ATCC 27377 / DSM 6068 / ICPB 4128)</name>
    <name type="common">Pirella staleyi</name>
    <dbReference type="NCBI Taxonomy" id="530564"/>
    <lineage>
        <taxon>Bacteria</taxon>
        <taxon>Pseudomonadati</taxon>
        <taxon>Planctomycetota</taxon>
        <taxon>Planctomycetia</taxon>
        <taxon>Pirellulales</taxon>
        <taxon>Pirellulaceae</taxon>
        <taxon>Pirellula</taxon>
    </lineage>
</organism>
<dbReference type="Pfam" id="PF13360">
    <property type="entry name" value="PQQ_2"/>
    <property type="match status" value="1"/>
</dbReference>